<evidence type="ECO:0000259" key="7">
    <source>
        <dbReference type="Pfam" id="PF20266"/>
    </source>
</evidence>
<dbReference type="PRINTS" id="PR02107">
    <property type="entry name" value="INOS145TPRIP"/>
</dbReference>
<dbReference type="SMART" id="SM01265">
    <property type="entry name" value="Mab-21"/>
    <property type="match status" value="1"/>
</dbReference>
<evidence type="ECO:0000313" key="9">
    <source>
        <dbReference type="Proteomes" id="UP000627253"/>
    </source>
</evidence>
<keyword evidence="6" id="KW-0472">Membrane</keyword>
<evidence type="ECO:0000313" key="8">
    <source>
        <dbReference type="EMBL" id="NXX44891.1"/>
    </source>
</evidence>
<evidence type="ECO:0000256" key="5">
    <source>
        <dbReference type="ARBA" id="ARBA00022989"/>
    </source>
</evidence>
<accession>A0A852ISG3</accession>
<sequence>VKQLMDNLVLLLQRQLLHSYILKLRPVIGVGSTFEGWGLRKKKDAYHLLLPLWPPRGYNFSLVLGETQAPAKYCRIHVELLCACRILKRLCNVHDPVQQERWRKVTEETVLDVLCTNSYLDVEKVVDWFQRLVKESWELLLESRRYKMKVLPSSRRSCQLQLTRDHWRPLYLKIIFGVQQGHTDLFFSSETAEDTSIPGTMWIETFSVAEMKFFSYIAMQFPYGNFHLRCLRICSHVLEDIDFPSYILKTGVMHLLNTTPASGWSRWDEFRRLSDILVFLHCCLKQKHLNHFFLGNRDVPKEIILPSHVQTSQPHNILQCLVQNPAAHAKALRWLEHL</sequence>
<name>A0A852ISG3_9PICI</name>
<keyword evidence="9" id="KW-1185">Reference proteome</keyword>
<dbReference type="GO" id="GO:0016020">
    <property type="term" value="C:membrane"/>
    <property type="evidence" value="ECO:0007669"/>
    <property type="project" value="UniProtKB-SubCell"/>
</dbReference>
<evidence type="ECO:0000256" key="4">
    <source>
        <dbReference type="ARBA" id="ARBA00022729"/>
    </source>
</evidence>
<organism evidence="8 9">
    <name type="scientific">Tricholaema leucomelas</name>
    <name type="common">pied barbet</name>
    <dbReference type="NCBI Taxonomy" id="240729"/>
    <lineage>
        <taxon>Eukaryota</taxon>
        <taxon>Metazoa</taxon>
        <taxon>Chordata</taxon>
        <taxon>Craniata</taxon>
        <taxon>Vertebrata</taxon>
        <taxon>Euteleostomi</taxon>
        <taxon>Archelosauria</taxon>
        <taxon>Archosauria</taxon>
        <taxon>Dinosauria</taxon>
        <taxon>Saurischia</taxon>
        <taxon>Theropoda</taxon>
        <taxon>Coelurosauria</taxon>
        <taxon>Aves</taxon>
        <taxon>Neognathae</taxon>
        <taxon>Neoaves</taxon>
        <taxon>Telluraves</taxon>
        <taxon>Coraciimorphae</taxon>
        <taxon>Piciformes</taxon>
        <taxon>Lybiidae</taxon>
        <taxon>Tricholaema lacrymosa</taxon>
    </lineage>
</organism>
<keyword evidence="3" id="KW-0812">Transmembrane</keyword>
<evidence type="ECO:0000256" key="2">
    <source>
        <dbReference type="ARBA" id="ARBA00005554"/>
    </source>
</evidence>
<evidence type="ECO:0000256" key="1">
    <source>
        <dbReference type="ARBA" id="ARBA00004479"/>
    </source>
</evidence>
<feature type="non-terminal residue" evidence="8">
    <location>
        <position position="338"/>
    </location>
</feature>
<dbReference type="Pfam" id="PF20266">
    <property type="entry name" value="Mab-21_C"/>
    <property type="match status" value="1"/>
</dbReference>
<dbReference type="Gene3D" id="3.30.460.90">
    <property type="match status" value="1"/>
</dbReference>
<dbReference type="OrthoDB" id="9034619at2759"/>
<feature type="non-terminal residue" evidence="8">
    <location>
        <position position="1"/>
    </location>
</feature>
<dbReference type="Gene3D" id="1.10.1410.40">
    <property type="match status" value="1"/>
</dbReference>
<dbReference type="Proteomes" id="UP000627253">
    <property type="component" value="Unassembled WGS sequence"/>
</dbReference>
<dbReference type="PANTHER" id="PTHR10656">
    <property type="entry name" value="CELL FATE DETERMINING PROTEIN MAB21-RELATED"/>
    <property type="match status" value="1"/>
</dbReference>
<comment type="caution">
    <text evidence="8">The sequence shown here is derived from an EMBL/GenBank/DDBJ whole genome shotgun (WGS) entry which is preliminary data.</text>
</comment>
<evidence type="ECO:0000256" key="3">
    <source>
        <dbReference type="ARBA" id="ARBA00022692"/>
    </source>
</evidence>
<dbReference type="InterPro" id="IPR024810">
    <property type="entry name" value="MAB21L/cGLR"/>
</dbReference>
<evidence type="ECO:0000256" key="6">
    <source>
        <dbReference type="ARBA" id="ARBA00023136"/>
    </source>
</evidence>
<dbReference type="InterPro" id="IPR046906">
    <property type="entry name" value="Mab-21_HhH/H2TH-like"/>
</dbReference>
<dbReference type="PANTHER" id="PTHR10656:SF40">
    <property type="entry name" value="INOSITOL 1,4,5-TRISPHOSPHATE RECEPTOR-INTERACTING PROTEIN-LIKE 1"/>
    <property type="match status" value="1"/>
</dbReference>
<comment type="similarity">
    <text evidence="2">Belongs to the ITPRIP family.</text>
</comment>
<keyword evidence="5" id="KW-1133">Transmembrane helix</keyword>
<dbReference type="EMBL" id="WAAF01010752">
    <property type="protein sequence ID" value="NXX44891.1"/>
    <property type="molecule type" value="Genomic_DNA"/>
</dbReference>
<reference evidence="8" key="1">
    <citation type="submission" date="2020-02" db="EMBL/GenBank/DDBJ databases">
        <title>Bird 10,000 Genomes (B10K) Project - Family phase.</title>
        <authorList>
            <person name="Zhang G."/>
        </authorList>
    </citation>
    <scope>NUCLEOTIDE SEQUENCE</scope>
    <source>
        <strain evidence="8">B10K-DU-002-37</strain>
        <tissue evidence="8">Muscle</tissue>
    </source>
</reference>
<protein>
    <submittedName>
        <fullName evidence="8">IPIL1 protein</fullName>
    </submittedName>
</protein>
<comment type="subcellular location">
    <subcellularLocation>
        <location evidence="1">Membrane</location>
        <topology evidence="1">Single-pass type I membrane protein</topology>
    </subcellularLocation>
</comment>
<keyword evidence="4" id="KW-0732">Signal</keyword>
<proteinExistence type="inferred from homology"/>
<gene>
    <name evidence="8" type="primary">Itpripl1_1</name>
    <name evidence="8" type="ORF">TRILEU_R02807</name>
</gene>
<dbReference type="InterPro" id="IPR026250">
    <property type="entry name" value="ITPRIP-like"/>
</dbReference>
<dbReference type="AlphaFoldDB" id="A0A852ISG3"/>
<feature type="domain" description="Mab-21-like HhH/H2TH-like" evidence="7">
    <location>
        <begin position="243"/>
        <end position="298"/>
    </location>
</feature>